<keyword evidence="3" id="KW-1185">Reference proteome</keyword>
<keyword evidence="1" id="KW-0812">Transmembrane</keyword>
<comment type="caution">
    <text evidence="2">The sequence shown here is derived from an EMBL/GenBank/DDBJ whole genome shotgun (WGS) entry which is preliminary data.</text>
</comment>
<feature type="transmembrane region" description="Helical" evidence="1">
    <location>
        <begin position="34"/>
        <end position="58"/>
    </location>
</feature>
<gene>
    <name evidence="2" type="ORF">KTU01_10790</name>
</gene>
<reference evidence="2 3" key="1">
    <citation type="submission" date="2019-07" db="EMBL/GenBank/DDBJ databases">
        <title>Whole genome shotgun sequence of Kocuria turfanensis NBRC 107627.</title>
        <authorList>
            <person name="Hosoyama A."/>
            <person name="Uohara A."/>
            <person name="Ohji S."/>
            <person name="Ichikawa N."/>
        </authorList>
    </citation>
    <scope>NUCLEOTIDE SEQUENCE [LARGE SCALE GENOMIC DNA]</scope>
    <source>
        <strain evidence="2 3">NBRC 107627</strain>
    </source>
</reference>
<dbReference type="AlphaFoldDB" id="A0A512IB86"/>
<dbReference type="Pfam" id="PF09656">
    <property type="entry name" value="PGPGW"/>
    <property type="match status" value="1"/>
</dbReference>
<dbReference type="STRING" id="388357.GCA_001580365_01203"/>
<sequence>MSSLEDEIAQGEDSEGRVRRALGRVRTWARGHPLLFVAYKTLVTVLGGVFVLAGLIMLVTPGPGWLAIFLGLGIWSTEYHWAHRLNVWAKGQVMRWWRWWLARTAEGRHRRALAGPGGLVPGPRHLRSPGA</sequence>
<feature type="transmembrane region" description="Helical" evidence="1">
    <location>
        <begin position="64"/>
        <end position="82"/>
    </location>
</feature>
<evidence type="ECO:0000256" key="1">
    <source>
        <dbReference type="SAM" id="Phobius"/>
    </source>
</evidence>
<name>A0A512IB86_9MICC</name>
<keyword evidence="1" id="KW-1133">Transmembrane helix</keyword>
<evidence type="ECO:0008006" key="4">
    <source>
        <dbReference type="Google" id="ProtNLM"/>
    </source>
</evidence>
<organism evidence="2 3">
    <name type="scientific">Kocuria turfanensis</name>
    <dbReference type="NCBI Taxonomy" id="388357"/>
    <lineage>
        <taxon>Bacteria</taxon>
        <taxon>Bacillati</taxon>
        <taxon>Actinomycetota</taxon>
        <taxon>Actinomycetes</taxon>
        <taxon>Micrococcales</taxon>
        <taxon>Micrococcaceae</taxon>
        <taxon>Kocuria</taxon>
    </lineage>
</organism>
<dbReference type="Proteomes" id="UP000321103">
    <property type="component" value="Unassembled WGS sequence"/>
</dbReference>
<protein>
    <recommendedName>
        <fullName evidence="4">TIGR02611 family protein</fullName>
    </recommendedName>
</protein>
<accession>A0A512IB86</accession>
<evidence type="ECO:0000313" key="3">
    <source>
        <dbReference type="Proteomes" id="UP000321103"/>
    </source>
</evidence>
<dbReference type="EMBL" id="BJZS01000029">
    <property type="protein sequence ID" value="GEO94956.1"/>
    <property type="molecule type" value="Genomic_DNA"/>
</dbReference>
<evidence type="ECO:0000313" key="2">
    <source>
        <dbReference type="EMBL" id="GEO94956.1"/>
    </source>
</evidence>
<proteinExistence type="predicted"/>
<keyword evidence="1" id="KW-0472">Membrane</keyword>
<dbReference type="InterPro" id="IPR019099">
    <property type="entry name" value="Uncharacterised_PGPGW_TM"/>
</dbReference>
<dbReference type="RefSeq" id="WP_062734991.1">
    <property type="nucleotide sequence ID" value="NZ_BJZS01000029.1"/>
</dbReference>